<gene>
    <name evidence="1" type="ORF">UW36_C0004G0025</name>
</gene>
<reference evidence="1 2" key="1">
    <citation type="journal article" date="2015" name="Nature">
        <title>rRNA introns, odd ribosomes, and small enigmatic genomes across a large radiation of phyla.</title>
        <authorList>
            <person name="Brown C.T."/>
            <person name="Hug L.A."/>
            <person name="Thomas B.C."/>
            <person name="Sharon I."/>
            <person name="Castelle C.J."/>
            <person name="Singh A."/>
            <person name="Wilkins M.J."/>
            <person name="Williams K.H."/>
            <person name="Banfield J.F."/>
        </authorList>
    </citation>
    <scope>NUCLEOTIDE SEQUENCE [LARGE SCALE GENOMIC DNA]</scope>
</reference>
<dbReference type="PANTHER" id="PTHR32432:SF3">
    <property type="entry name" value="ETHANOLAMINE UTILIZATION PROTEIN EUTJ"/>
    <property type="match status" value="1"/>
</dbReference>
<dbReference type="Proteomes" id="UP000034128">
    <property type="component" value="Unassembled WGS sequence"/>
</dbReference>
<evidence type="ECO:0000313" key="2">
    <source>
        <dbReference type="Proteomes" id="UP000034128"/>
    </source>
</evidence>
<accession>A0A0G1HG75</accession>
<dbReference type="NCBIfam" id="TIGR01175">
    <property type="entry name" value="pilM"/>
    <property type="match status" value="1"/>
</dbReference>
<dbReference type="CDD" id="cd24049">
    <property type="entry name" value="ASKHA_NBD_PilM"/>
    <property type="match status" value="1"/>
</dbReference>
<dbReference type="STRING" id="1619110.UW36_C0004G0025"/>
<dbReference type="SUPFAM" id="SSF53067">
    <property type="entry name" value="Actin-like ATPase domain"/>
    <property type="match status" value="1"/>
</dbReference>
<dbReference type="Gene3D" id="3.30.1490.300">
    <property type="match status" value="1"/>
</dbReference>
<dbReference type="AlphaFoldDB" id="A0A0G1HG75"/>
<sequence length="342" mass="37655">MPSIIGLDLGNTSYRAVEVFSKSKSKNLTLEKAFVCSECVKENTKEAEEGFKHFIRDSGFATRDVLLSLPETKVFSTSVSLPFRDPKEIRNYLDIQGGKVFPKPVSEIVYSFQIVGPGEQNKSENEISIVACDRNFSESMFIKARSAGLRVLAVEPESHAVVRALMRNRTQAANEVDLIANIGANDTDTMVIKNGYVSFSRNVALGGIAMTKAISSALALSYEQAEAYKKSYGVEAGVLDDKVRKAILPVLESLINEIKRTMNFYFTRNNLCVFKRVVYTGGSSVMPGLLAYSAEMLDTEVELANPFEGLILSPKLENQKDFLIANGPLFSVAIGLALRDFI</sequence>
<dbReference type="Gene3D" id="3.30.420.40">
    <property type="match status" value="2"/>
</dbReference>
<dbReference type="PIRSF" id="PIRSF019169">
    <property type="entry name" value="PilM"/>
    <property type="match status" value="1"/>
</dbReference>
<name>A0A0G1HG75_UNCKA</name>
<protein>
    <submittedName>
        <fullName evidence="1">Putative type 4 fimbrial biogenesis protein</fullName>
    </submittedName>
</protein>
<evidence type="ECO:0000313" key="1">
    <source>
        <dbReference type="EMBL" id="KKT45523.1"/>
    </source>
</evidence>
<proteinExistence type="predicted"/>
<dbReference type="InterPro" id="IPR043129">
    <property type="entry name" value="ATPase_NBD"/>
</dbReference>
<dbReference type="Pfam" id="PF11104">
    <property type="entry name" value="PilM_2"/>
    <property type="match status" value="1"/>
</dbReference>
<dbReference type="EMBL" id="LCIA01000004">
    <property type="protein sequence ID" value="KKT45523.1"/>
    <property type="molecule type" value="Genomic_DNA"/>
</dbReference>
<dbReference type="InterPro" id="IPR050696">
    <property type="entry name" value="FtsA/MreB"/>
</dbReference>
<dbReference type="InterPro" id="IPR005883">
    <property type="entry name" value="PilM"/>
</dbReference>
<dbReference type="PANTHER" id="PTHR32432">
    <property type="entry name" value="CELL DIVISION PROTEIN FTSA-RELATED"/>
    <property type="match status" value="1"/>
</dbReference>
<organism evidence="1 2">
    <name type="scientific">candidate division WWE3 bacterium GW2011_GWA2_44_16</name>
    <dbReference type="NCBI Taxonomy" id="1619110"/>
    <lineage>
        <taxon>Bacteria</taxon>
        <taxon>Katanobacteria</taxon>
    </lineage>
</organism>
<comment type="caution">
    <text evidence="1">The sequence shown here is derived from an EMBL/GenBank/DDBJ whole genome shotgun (WGS) entry which is preliminary data.</text>
</comment>